<dbReference type="InterPro" id="IPR017937">
    <property type="entry name" value="Thioredoxin_CS"/>
</dbReference>
<dbReference type="GO" id="GO:0005737">
    <property type="term" value="C:cytoplasm"/>
    <property type="evidence" value="ECO:0007669"/>
    <property type="project" value="TreeGrafter"/>
</dbReference>
<evidence type="ECO:0000256" key="1">
    <source>
        <dbReference type="ARBA" id="ARBA00022448"/>
    </source>
</evidence>
<dbReference type="RefSeq" id="WP_068501148.1">
    <property type="nucleotide sequence ID" value="NZ_LWQU01000143.1"/>
</dbReference>
<keyword evidence="4" id="KW-0676">Redox-active center</keyword>
<dbReference type="STRING" id="1437059.A6A05_12975"/>
<evidence type="ECO:0000256" key="5">
    <source>
        <dbReference type="SAM" id="SignalP"/>
    </source>
</evidence>
<dbReference type="Pfam" id="PF00085">
    <property type="entry name" value="Thioredoxin"/>
    <property type="match status" value="1"/>
</dbReference>
<keyword evidence="2" id="KW-0249">Electron transport</keyword>
<comment type="caution">
    <text evidence="7">The sequence shown here is derived from an EMBL/GenBank/DDBJ whole genome shotgun (WGS) entry which is preliminary data.</text>
</comment>
<dbReference type="Gene3D" id="3.40.30.10">
    <property type="entry name" value="Glutaredoxin"/>
    <property type="match status" value="1"/>
</dbReference>
<evidence type="ECO:0000256" key="2">
    <source>
        <dbReference type="ARBA" id="ARBA00022982"/>
    </source>
</evidence>
<proteinExistence type="predicted"/>
<evidence type="ECO:0000256" key="4">
    <source>
        <dbReference type="ARBA" id="ARBA00023284"/>
    </source>
</evidence>
<feature type="chain" id="PRO_5008092086" evidence="5">
    <location>
        <begin position="21"/>
        <end position="119"/>
    </location>
</feature>
<keyword evidence="3" id="KW-1015">Disulfide bond</keyword>
<dbReference type="Proteomes" id="UP000078543">
    <property type="component" value="Unassembled WGS sequence"/>
</dbReference>
<dbReference type="AlphaFoldDB" id="A0A178MM58"/>
<organism evidence="7 8">
    <name type="scientific">Magnetospirillum moscoviense</name>
    <dbReference type="NCBI Taxonomy" id="1437059"/>
    <lineage>
        <taxon>Bacteria</taxon>
        <taxon>Pseudomonadati</taxon>
        <taxon>Pseudomonadota</taxon>
        <taxon>Alphaproteobacteria</taxon>
        <taxon>Rhodospirillales</taxon>
        <taxon>Rhodospirillaceae</taxon>
        <taxon>Magnetospirillum</taxon>
    </lineage>
</organism>
<evidence type="ECO:0000313" key="8">
    <source>
        <dbReference type="Proteomes" id="UP000078543"/>
    </source>
</evidence>
<evidence type="ECO:0000256" key="3">
    <source>
        <dbReference type="ARBA" id="ARBA00023157"/>
    </source>
</evidence>
<dbReference type="PANTHER" id="PTHR45663:SF11">
    <property type="entry name" value="GEO12009P1"/>
    <property type="match status" value="1"/>
</dbReference>
<dbReference type="PROSITE" id="PS51352">
    <property type="entry name" value="THIOREDOXIN_2"/>
    <property type="match status" value="1"/>
</dbReference>
<dbReference type="PANTHER" id="PTHR45663">
    <property type="entry name" value="GEO12009P1"/>
    <property type="match status" value="1"/>
</dbReference>
<dbReference type="GO" id="GO:0015035">
    <property type="term" value="F:protein-disulfide reductase activity"/>
    <property type="evidence" value="ECO:0007669"/>
    <property type="project" value="TreeGrafter"/>
</dbReference>
<dbReference type="PROSITE" id="PS00194">
    <property type="entry name" value="THIOREDOXIN_1"/>
    <property type="match status" value="1"/>
</dbReference>
<keyword evidence="1" id="KW-0813">Transport</keyword>
<dbReference type="SUPFAM" id="SSF52833">
    <property type="entry name" value="Thioredoxin-like"/>
    <property type="match status" value="1"/>
</dbReference>
<name>A0A178MM58_9PROT</name>
<evidence type="ECO:0000259" key="6">
    <source>
        <dbReference type="PROSITE" id="PS51352"/>
    </source>
</evidence>
<sequence>MLRLIASAFALVLLALPALAAETFTKAAFMKAQEMGQPILVHVTAPWCPTCKAQAPVVSLLEKERAELKVFLVDFDSQKDVLRDFRVSTQSTLIAFDGKTEKARSAGETDPAKIRALLP</sequence>
<dbReference type="InterPro" id="IPR036249">
    <property type="entry name" value="Thioredoxin-like_sf"/>
</dbReference>
<feature type="signal peptide" evidence="5">
    <location>
        <begin position="1"/>
        <end position="20"/>
    </location>
</feature>
<reference evidence="7 8" key="1">
    <citation type="submission" date="2016-04" db="EMBL/GenBank/DDBJ databases">
        <title>Draft genome sequence of freshwater magnetotactic bacteria Magnetospirillum marisnigri SP-1 and Magnetospirillum moscoviense BB-1.</title>
        <authorList>
            <person name="Koziaeva V."/>
            <person name="Dziuba M.V."/>
            <person name="Ivanov T.M."/>
            <person name="Kuznetsov B."/>
            <person name="Grouzdev D.S."/>
        </authorList>
    </citation>
    <scope>NUCLEOTIDE SEQUENCE [LARGE SCALE GENOMIC DNA]</scope>
    <source>
        <strain evidence="7 8">BB-1</strain>
    </source>
</reference>
<protein>
    <submittedName>
        <fullName evidence="7">Thiol reductase thioredoxin</fullName>
    </submittedName>
</protein>
<evidence type="ECO:0000313" key="7">
    <source>
        <dbReference type="EMBL" id="OAN49832.1"/>
    </source>
</evidence>
<feature type="domain" description="Thioredoxin" evidence="6">
    <location>
        <begin position="10"/>
        <end position="119"/>
    </location>
</feature>
<dbReference type="OrthoDB" id="7950124at2"/>
<keyword evidence="8" id="KW-1185">Reference proteome</keyword>
<dbReference type="InterPro" id="IPR013766">
    <property type="entry name" value="Thioredoxin_domain"/>
</dbReference>
<dbReference type="CDD" id="cd02947">
    <property type="entry name" value="TRX_family"/>
    <property type="match status" value="1"/>
</dbReference>
<dbReference type="EMBL" id="LWQU01000143">
    <property type="protein sequence ID" value="OAN49832.1"/>
    <property type="molecule type" value="Genomic_DNA"/>
</dbReference>
<accession>A0A178MM58</accession>
<gene>
    <name evidence="7" type="ORF">A6A05_12975</name>
</gene>
<keyword evidence="5" id="KW-0732">Signal</keyword>